<dbReference type="EMBL" id="JABEQE010000018">
    <property type="protein sequence ID" value="MBB2173669.1"/>
    <property type="molecule type" value="Genomic_DNA"/>
</dbReference>
<dbReference type="InterPro" id="IPR036514">
    <property type="entry name" value="SGNH_hydro_sf"/>
</dbReference>
<keyword evidence="4" id="KW-1185">Reference proteome</keyword>
<proteinExistence type="predicted"/>
<evidence type="ECO:0000313" key="4">
    <source>
        <dbReference type="Proteomes" id="UP000577891"/>
    </source>
</evidence>
<dbReference type="CDD" id="cd01830">
    <property type="entry name" value="XynE_like"/>
    <property type="match status" value="1"/>
</dbReference>
<dbReference type="InterPro" id="IPR013830">
    <property type="entry name" value="SGNH_hydro"/>
</dbReference>
<dbReference type="InterPro" id="IPR053140">
    <property type="entry name" value="GDSL_Rv0518-like"/>
</dbReference>
<evidence type="ECO:0000259" key="2">
    <source>
        <dbReference type="Pfam" id="PF13472"/>
    </source>
</evidence>
<sequence length="406" mass="43685">MVDPDDGHDGHDGTSMAAMGWVGSWMAAQQPAWDEHFPFPVGLPSVLENVTIRQFARLSLGGRRLRVVLSNTFGSAPVIVDTVSVARAHDPDSAVETTPLVATFAGETSVTIPPGADRISDPVGLPLSSLSTVAMSLYLPDTVRPQSFHWDGRSTALIGEGLQTDRLIFPVTTTTETRFLLSQILIEAPEHQGCVVAFGDSITDGNGVPVNTETRWPDFLAARLQTDRVSVLNAGISGNRLLRDGMGQSGLARFAGDVLSHPGVRTVIVLLGINDIGMPGTPLAPDDPAVSAGELIAGYQQLITQAHDHGIRVIGATLLPFEGALPDTPFAGFWSPAKELVRQDVNHWIRTAQAFDTVVDFDRLLRDPDRPFRLHPVSDSGDHLHPGPEGYRRMADGVPMRDLLSE</sequence>
<evidence type="ECO:0000256" key="1">
    <source>
        <dbReference type="SAM" id="MobiDB-lite"/>
    </source>
</evidence>
<dbReference type="AlphaFoldDB" id="A0A7W4P1D9"/>
<dbReference type="RefSeq" id="WP_182980163.1">
    <property type="nucleotide sequence ID" value="NZ_BAABGB010000056.1"/>
</dbReference>
<dbReference type="SUPFAM" id="SSF52266">
    <property type="entry name" value="SGNH hydrolase"/>
    <property type="match status" value="1"/>
</dbReference>
<evidence type="ECO:0000313" key="3">
    <source>
        <dbReference type="EMBL" id="MBB2173669.1"/>
    </source>
</evidence>
<dbReference type="PANTHER" id="PTHR43784:SF2">
    <property type="entry name" value="GDSL-LIKE LIPASE_ACYLHYDROLASE, PUTATIVE (AFU_ORTHOLOGUE AFUA_2G00820)-RELATED"/>
    <property type="match status" value="1"/>
</dbReference>
<feature type="compositionally biased region" description="Basic and acidic residues" evidence="1">
    <location>
        <begin position="380"/>
        <end position="395"/>
    </location>
</feature>
<dbReference type="GO" id="GO:0016788">
    <property type="term" value="F:hydrolase activity, acting on ester bonds"/>
    <property type="evidence" value="ECO:0007669"/>
    <property type="project" value="UniProtKB-ARBA"/>
</dbReference>
<protein>
    <submittedName>
        <fullName evidence="3">SGNH/GDSL hydrolase family protein</fullName>
    </submittedName>
</protein>
<accession>A0A7W4P1D9</accession>
<name>A0A7W4P1D9_9PROT</name>
<dbReference type="PANTHER" id="PTHR43784">
    <property type="entry name" value="GDSL-LIKE LIPASE/ACYLHYDROLASE, PUTATIVE (AFU_ORTHOLOGUE AFUA_2G00820)-RELATED"/>
    <property type="match status" value="1"/>
</dbReference>
<reference evidence="3 4" key="1">
    <citation type="submission" date="2020-04" db="EMBL/GenBank/DDBJ databases">
        <title>Description of novel Gluconacetobacter.</title>
        <authorList>
            <person name="Sombolestani A."/>
        </authorList>
    </citation>
    <scope>NUCLEOTIDE SEQUENCE [LARGE SCALE GENOMIC DNA]</scope>
    <source>
        <strain evidence="3 4">LMG 27724</strain>
    </source>
</reference>
<gene>
    <name evidence="3" type="ORF">HLH35_16360</name>
</gene>
<organism evidence="3 4">
    <name type="scientific">Gluconacetobacter asukensis</name>
    <dbReference type="NCBI Taxonomy" id="1017181"/>
    <lineage>
        <taxon>Bacteria</taxon>
        <taxon>Pseudomonadati</taxon>
        <taxon>Pseudomonadota</taxon>
        <taxon>Alphaproteobacteria</taxon>
        <taxon>Acetobacterales</taxon>
        <taxon>Acetobacteraceae</taxon>
        <taxon>Gluconacetobacter</taxon>
    </lineage>
</organism>
<dbReference type="Proteomes" id="UP000577891">
    <property type="component" value="Unassembled WGS sequence"/>
</dbReference>
<dbReference type="Gene3D" id="3.40.50.1110">
    <property type="entry name" value="SGNH hydrolase"/>
    <property type="match status" value="1"/>
</dbReference>
<comment type="caution">
    <text evidence="3">The sequence shown here is derived from an EMBL/GenBank/DDBJ whole genome shotgun (WGS) entry which is preliminary data.</text>
</comment>
<keyword evidence="3" id="KW-0378">Hydrolase</keyword>
<dbReference type="Pfam" id="PF13472">
    <property type="entry name" value="Lipase_GDSL_2"/>
    <property type="match status" value="1"/>
</dbReference>
<feature type="region of interest" description="Disordered" evidence="1">
    <location>
        <begin position="376"/>
        <end position="397"/>
    </location>
</feature>
<feature type="domain" description="SGNH hydrolase-type esterase" evidence="2">
    <location>
        <begin position="197"/>
        <end position="393"/>
    </location>
</feature>